<name>A0A9X2S851_9BACL</name>
<dbReference type="AlphaFoldDB" id="A0A9X2S851"/>
<dbReference type="RefSeq" id="WP_257444458.1">
    <property type="nucleotide sequence ID" value="NZ_JANIPJ010000004.1"/>
</dbReference>
<comment type="pathway">
    <text evidence="2">Glycan metabolism.</text>
</comment>
<evidence type="ECO:0000256" key="6">
    <source>
        <dbReference type="ARBA" id="ARBA00022801"/>
    </source>
</evidence>
<reference evidence="10" key="1">
    <citation type="submission" date="2022-08" db="EMBL/GenBank/DDBJ databases">
        <title>The genomic sequence of strain Paenibacillus sp. SCIV0701.</title>
        <authorList>
            <person name="Zhao H."/>
        </authorList>
    </citation>
    <scope>NUCLEOTIDE SEQUENCE</scope>
    <source>
        <strain evidence="10">SCIV0701</strain>
    </source>
</reference>
<dbReference type="InterPro" id="IPR055235">
    <property type="entry name" value="ASD1_cat"/>
</dbReference>
<gene>
    <name evidence="10" type="ORF">NQZ67_08165</name>
</gene>
<dbReference type="Proteomes" id="UP001141950">
    <property type="component" value="Unassembled WGS sequence"/>
</dbReference>
<dbReference type="SUPFAM" id="SSF51445">
    <property type="entry name" value="(Trans)glycosidases"/>
    <property type="match status" value="1"/>
</dbReference>
<keyword evidence="7" id="KW-0119">Carbohydrate metabolism</keyword>
<evidence type="ECO:0000256" key="8">
    <source>
        <dbReference type="ARBA" id="ARBA00023295"/>
    </source>
</evidence>
<evidence type="ECO:0000256" key="3">
    <source>
        <dbReference type="ARBA" id="ARBA00007186"/>
    </source>
</evidence>
<feature type="domain" description="Alpha-L-arabinofuranosidase C-terminal" evidence="9">
    <location>
        <begin position="295"/>
        <end position="486"/>
    </location>
</feature>
<comment type="catalytic activity">
    <reaction evidence="1">
        <text>Hydrolysis of terminal non-reducing alpha-L-arabinofuranoside residues in alpha-L-arabinosides.</text>
        <dbReference type="EC" id="3.2.1.55"/>
    </reaction>
</comment>
<dbReference type="PANTHER" id="PTHR43576:SF2">
    <property type="entry name" value="INTRACELLULAR EXO-ALPHA-L-ARABINOFURANOSIDASE 2"/>
    <property type="match status" value="1"/>
</dbReference>
<dbReference type="Pfam" id="PF22848">
    <property type="entry name" value="ASD1_dom"/>
    <property type="match status" value="1"/>
</dbReference>
<dbReference type="GO" id="GO:0046556">
    <property type="term" value="F:alpha-L-arabinofuranosidase activity"/>
    <property type="evidence" value="ECO:0007669"/>
    <property type="project" value="UniProtKB-EC"/>
</dbReference>
<evidence type="ECO:0000256" key="1">
    <source>
        <dbReference type="ARBA" id="ARBA00001462"/>
    </source>
</evidence>
<evidence type="ECO:0000313" key="10">
    <source>
        <dbReference type="EMBL" id="MCR2803855.1"/>
    </source>
</evidence>
<dbReference type="Gene3D" id="3.20.20.80">
    <property type="entry name" value="Glycosidases"/>
    <property type="match status" value="1"/>
</dbReference>
<comment type="caution">
    <text evidence="10">The sequence shown here is derived from an EMBL/GenBank/DDBJ whole genome shotgun (WGS) entry which is preliminary data.</text>
</comment>
<dbReference type="Pfam" id="PF06964">
    <property type="entry name" value="Alpha-L-AF_C"/>
    <property type="match status" value="1"/>
</dbReference>
<evidence type="ECO:0000256" key="5">
    <source>
        <dbReference type="ARBA" id="ARBA00012670"/>
    </source>
</evidence>
<evidence type="ECO:0000313" key="11">
    <source>
        <dbReference type="Proteomes" id="UP001141950"/>
    </source>
</evidence>
<evidence type="ECO:0000256" key="4">
    <source>
        <dbReference type="ARBA" id="ARBA00011165"/>
    </source>
</evidence>
<proteinExistence type="inferred from homology"/>
<dbReference type="InterPro" id="IPR013780">
    <property type="entry name" value="Glyco_hydro_b"/>
</dbReference>
<protein>
    <recommendedName>
        <fullName evidence="5">non-reducing end alpha-L-arabinofuranosidase</fullName>
        <ecNumber evidence="5">3.2.1.55</ecNumber>
    </recommendedName>
</protein>
<evidence type="ECO:0000256" key="2">
    <source>
        <dbReference type="ARBA" id="ARBA00004881"/>
    </source>
</evidence>
<dbReference type="GO" id="GO:0046373">
    <property type="term" value="P:L-arabinose metabolic process"/>
    <property type="evidence" value="ECO:0007669"/>
    <property type="project" value="InterPro"/>
</dbReference>
<comment type="similarity">
    <text evidence="3">Belongs to the glycosyl hydrolase 51 family.</text>
</comment>
<dbReference type="Gene3D" id="2.60.40.1180">
    <property type="entry name" value="Golgi alpha-mannosidase II"/>
    <property type="match status" value="1"/>
</dbReference>
<evidence type="ECO:0000259" key="9">
    <source>
        <dbReference type="SMART" id="SM00813"/>
    </source>
</evidence>
<accession>A0A9X2S851</accession>
<evidence type="ECO:0000256" key="7">
    <source>
        <dbReference type="ARBA" id="ARBA00023277"/>
    </source>
</evidence>
<dbReference type="SMART" id="SM00813">
    <property type="entry name" value="Alpha-L-AF_C"/>
    <property type="match status" value="1"/>
</dbReference>
<dbReference type="InterPro" id="IPR017853">
    <property type="entry name" value="GH"/>
</dbReference>
<dbReference type="EC" id="3.2.1.55" evidence="5"/>
<dbReference type="GO" id="GO:0000272">
    <property type="term" value="P:polysaccharide catabolic process"/>
    <property type="evidence" value="ECO:0007669"/>
    <property type="project" value="TreeGrafter"/>
</dbReference>
<dbReference type="PANTHER" id="PTHR43576">
    <property type="entry name" value="ALPHA-L-ARABINOFURANOSIDASE C-RELATED"/>
    <property type="match status" value="1"/>
</dbReference>
<sequence length="494" mass="55420">MSNRITINADVTKGTINRNIYSHFAEHLGRCIYEGIWVGEDSPIPNTNGVRNDVLAALKQLNIPVLRWPGGCFADDYHWMDGIGPREERPRMINNHWGGVIENNHFGTHEFLMLCEMLGAEPYIAGNVGSGTVKEMKDWVEYMTFAGESPMADLRRKNGREKPWSLPYFGVGNENWGCGGNMRPEYYSDLYRHYGSYVRNYDGNKVYKIACGANDYNVQWTEVMMRESGRHMDGLSLHYYVVPGTWADKGSATDFTDREWFVTMQKALKMDEIIAMHSTIMDRYDPEKRVGLVVDEWGTWYNVEPGTNPGFLYQQNTQRDALVASSTLDIFHRHCDRVQMANIAQTVNVLQAMVLTEGDRMILTPTYHVFDMYKVHQGASLLDMQLQSDTYEMDGESIPQISATASRQADGTIHIGLTNFSHVKEAVIPVEFRGIGQPGTVSGTILATSAANAHNTFDQPNAVAPASFQGFQLAEGVLTATLPPMSVVVLEVKA</sequence>
<keyword evidence="11" id="KW-1185">Reference proteome</keyword>
<keyword evidence="8" id="KW-0326">Glycosidase</keyword>
<comment type="subunit">
    <text evidence="4">Homohexamer; trimer of dimers.</text>
</comment>
<keyword evidence="6" id="KW-0378">Hydrolase</keyword>
<dbReference type="InterPro" id="IPR010720">
    <property type="entry name" value="Alpha-L-AF_C"/>
</dbReference>
<dbReference type="SUPFAM" id="SSF51011">
    <property type="entry name" value="Glycosyl hydrolase domain"/>
    <property type="match status" value="1"/>
</dbReference>
<dbReference type="EMBL" id="JANIPJ010000004">
    <property type="protein sequence ID" value="MCR2803855.1"/>
    <property type="molecule type" value="Genomic_DNA"/>
</dbReference>
<organism evidence="10 11">
    <name type="scientific">Paenibacillus soyae</name>
    <dbReference type="NCBI Taxonomy" id="2969249"/>
    <lineage>
        <taxon>Bacteria</taxon>
        <taxon>Bacillati</taxon>
        <taxon>Bacillota</taxon>
        <taxon>Bacilli</taxon>
        <taxon>Bacillales</taxon>
        <taxon>Paenibacillaceae</taxon>
        <taxon>Paenibacillus</taxon>
    </lineage>
</organism>